<sequence length="211" mass="23675">MLGKWHVAATVWASAATESKRMARACAWTVVSRFPRFNPPGSPPDLFKLIVMLPRTFNWDAQHHRVELNDKAVSNLFEPGNCVPSACRVGMGGPTKPNTATRRLAFGICDTIHRSRHISFAHMNSDTLPSSRKFLLEVANSNGLATLTSRTGVGRSHVLHFREWLHVFEYTGVQAQLGHKGKFERENKNYPQKRTSRSRAQILRGEALTLS</sequence>
<comment type="caution">
    <text evidence="1">The sequence shown here is derived from an EMBL/GenBank/DDBJ whole genome shotgun (WGS) entry which is preliminary data.</text>
</comment>
<dbReference type="EMBL" id="JARJCW010000180">
    <property type="protein sequence ID" value="KAJ7189374.1"/>
    <property type="molecule type" value="Genomic_DNA"/>
</dbReference>
<reference evidence="1" key="1">
    <citation type="submission" date="2023-03" db="EMBL/GenBank/DDBJ databases">
        <title>Massive genome expansion in bonnet fungi (Mycena s.s.) driven by repeated elements and novel gene families across ecological guilds.</title>
        <authorList>
            <consortium name="Lawrence Berkeley National Laboratory"/>
            <person name="Harder C.B."/>
            <person name="Miyauchi S."/>
            <person name="Viragh M."/>
            <person name="Kuo A."/>
            <person name="Thoen E."/>
            <person name="Andreopoulos B."/>
            <person name="Lu D."/>
            <person name="Skrede I."/>
            <person name="Drula E."/>
            <person name="Henrissat B."/>
            <person name="Morin E."/>
            <person name="Kohler A."/>
            <person name="Barry K."/>
            <person name="LaButti K."/>
            <person name="Morin E."/>
            <person name="Salamov A."/>
            <person name="Lipzen A."/>
            <person name="Mereny Z."/>
            <person name="Hegedus B."/>
            <person name="Baldrian P."/>
            <person name="Stursova M."/>
            <person name="Weitz H."/>
            <person name="Taylor A."/>
            <person name="Grigoriev I.V."/>
            <person name="Nagy L.G."/>
            <person name="Martin F."/>
            <person name="Kauserud H."/>
        </authorList>
    </citation>
    <scope>NUCLEOTIDE SEQUENCE</scope>
    <source>
        <strain evidence="1">9144</strain>
    </source>
</reference>
<evidence type="ECO:0000313" key="2">
    <source>
        <dbReference type="Proteomes" id="UP001219525"/>
    </source>
</evidence>
<protein>
    <submittedName>
        <fullName evidence="1">Uncharacterized protein</fullName>
    </submittedName>
</protein>
<dbReference type="Proteomes" id="UP001219525">
    <property type="component" value="Unassembled WGS sequence"/>
</dbReference>
<gene>
    <name evidence="1" type="ORF">GGX14DRAFT_408884</name>
</gene>
<dbReference type="AlphaFoldDB" id="A0AAD6UK81"/>
<evidence type="ECO:0000313" key="1">
    <source>
        <dbReference type="EMBL" id="KAJ7189374.1"/>
    </source>
</evidence>
<organism evidence="1 2">
    <name type="scientific">Mycena pura</name>
    <dbReference type="NCBI Taxonomy" id="153505"/>
    <lineage>
        <taxon>Eukaryota</taxon>
        <taxon>Fungi</taxon>
        <taxon>Dikarya</taxon>
        <taxon>Basidiomycota</taxon>
        <taxon>Agaricomycotina</taxon>
        <taxon>Agaricomycetes</taxon>
        <taxon>Agaricomycetidae</taxon>
        <taxon>Agaricales</taxon>
        <taxon>Marasmiineae</taxon>
        <taxon>Mycenaceae</taxon>
        <taxon>Mycena</taxon>
    </lineage>
</organism>
<accession>A0AAD6UK81</accession>
<name>A0AAD6UK81_9AGAR</name>
<keyword evidence="2" id="KW-1185">Reference proteome</keyword>
<proteinExistence type="predicted"/>